<gene>
    <name evidence="9" type="ORF">PRLR5076_18140</name>
</gene>
<dbReference type="EMBL" id="BPUB01000002">
    <property type="protein sequence ID" value="GJG58963.1"/>
    <property type="molecule type" value="Genomic_DNA"/>
</dbReference>
<keyword evidence="8" id="KW-0732">Signal</keyword>
<evidence type="ECO:0000313" key="9">
    <source>
        <dbReference type="EMBL" id="GJG58963.1"/>
    </source>
</evidence>
<name>A0A9R1CAA1_9BACT</name>
<dbReference type="PANTHER" id="PTHR30026:SF20">
    <property type="entry name" value="OUTER MEMBRANE PROTEIN TOLC"/>
    <property type="match status" value="1"/>
</dbReference>
<keyword evidence="5" id="KW-0812">Transmembrane</keyword>
<keyword evidence="9" id="KW-0645">Protease</keyword>
<sequence>MRRTFALAVAFMAIIQVQAQRTLSLQECRNMALDNNKQIQISKLQTAVAHNIHQAAKTKYLPHVDGVGGYQHFTKEISLLNNSQKSTLSSLGTAATGSLTGQMADIITNLVGQGLLSQEAAARLGQQISGMASPIATAGNNIGKDVIDAFHTNTRNVYTGSIVVTQPIYMGGAITAANRMAQIGEDLAANDVEARRQNVLYTVDNAYWLVVSLRNKQKTAKEFLSLVKKLDDDVAKMVKAGVATKADKLRVDVSVNTTEMTISQLSSGISVAKMALCELCGLPLKSDITLVDEGDRGITTSYDNIETTDTAYLARPELRMIRNTIDLSKQATKLVRSIYMPHVALTGGFTEMNPNLFNGFRNRFSGVWNVGVVLQVPIWNWGEGKYKVRASKEVTKITELQLADARDKIHLQVEQSLFQVHDAETRLATARKNMASAEENLRCANIGFKEGVMTVTDVMNAQTAWQTAEGQKTDAEIAVKIAQAAYQKAIGRY</sequence>
<evidence type="ECO:0000256" key="3">
    <source>
        <dbReference type="ARBA" id="ARBA00022448"/>
    </source>
</evidence>
<organism evidence="9 10">
    <name type="scientific">Prevotella lacticifex</name>
    <dbReference type="NCBI Taxonomy" id="2854755"/>
    <lineage>
        <taxon>Bacteria</taxon>
        <taxon>Pseudomonadati</taxon>
        <taxon>Bacteroidota</taxon>
        <taxon>Bacteroidia</taxon>
        <taxon>Bacteroidales</taxon>
        <taxon>Prevotellaceae</taxon>
        <taxon>Prevotella</taxon>
    </lineage>
</organism>
<keyword evidence="9" id="KW-0378">Hydrolase</keyword>
<dbReference type="AlphaFoldDB" id="A0A9R1CAA1"/>
<dbReference type="GO" id="GO:0006508">
    <property type="term" value="P:proteolysis"/>
    <property type="evidence" value="ECO:0007669"/>
    <property type="project" value="UniProtKB-KW"/>
</dbReference>
<dbReference type="GO" id="GO:0008233">
    <property type="term" value="F:peptidase activity"/>
    <property type="evidence" value="ECO:0007669"/>
    <property type="project" value="UniProtKB-KW"/>
</dbReference>
<evidence type="ECO:0000256" key="6">
    <source>
        <dbReference type="ARBA" id="ARBA00023136"/>
    </source>
</evidence>
<evidence type="ECO:0000313" key="10">
    <source>
        <dbReference type="Proteomes" id="UP000825483"/>
    </source>
</evidence>
<accession>A0A9R1CAA1</accession>
<dbReference type="GO" id="GO:0015288">
    <property type="term" value="F:porin activity"/>
    <property type="evidence" value="ECO:0007669"/>
    <property type="project" value="TreeGrafter"/>
</dbReference>
<keyword evidence="4" id="KW-1134">Transmembrane beta strand</keyword>
<dbReference type="SUPFAM" id="SSF56954">
    <property type="entry name" value="Outer membrane efflux proteins (OEP)"/>
    <property type="match status" value="1"/>
</dbReference>
<feature type="chain" id="PRO_5040450052" evidence="8">
    <location>
        <begin position="20"/>
        <end position="493"/>
    </location>
</feature>
<feature type="signal peptide" evidence="8">
    <location>
        <begin position="1"/>
        <end position="19"/>
    </location>
</feature>
<comment type="caution">
    <text evidence="9">The sequence shown here is derived from an EMBL/GenBank/DDBJ whole genome shotgun (WGS) entry which is preliminary data.</text>
</comment>
<dbReference type="InterPro" id="IPR051906">
    <property type="entry name" value="TolC-like"/>
</dbReference>
<dbReference type="GO" id="GO:1990281">
    <property type="term" value="C:efflux pump complex"/>
    <property type="evidence" value="ECO:0007669"/>
    <property type="project" value="TreeGrafter"/>
</dbReference>
<dbReference type="GO" id="GO:0009279">
    <property type="term" value="C:cell outer membrane"/>
    <property type="evidence" value="ECO:0007669"/>
    <property type="project" value="UniProtKB-SubCell"/>
</dbReference>
<reference evidence="9" key="1">
    <citation type="journal article" date="2022" name="Int. J. Syst. Evol. Microbiol.">
        <title>Prevotella lacticifex sp. nov., isolated from the rumen of cows.</title>
        <authorList>
            <person name="Shinkai T."/>
            <person name="Ikeyama N."/>
            <person name="Kumagai M."/>
            <person name="Ohmori H."/>
            <person name="Sakamoto M."/>
            <person name="Ohkuma M."/>
            <person name="Mitsumori M."/>
        </authorList>
    </citation>
    <scope>NUCLEOTIDE SEQUENCE</scope>
    <source>
        <strain evidence="9">R5076</strain>
    </source>
</reference>
<dbReference type="RefSeq" id="WP_223928999.1">
    <property type="nucleotide sequence ID" value="NZ_BPTU01000001.1"/>
</dbReference>
<keyword evidence="3" id="KW-0813">Transport</keyword>
<dbReference type="InterPro" id="IPR003423">
    <property type="entry name" value="OMP_efflux"/>
</dbReference>
<evidence type="ECO:0000256" key="2">
    <source>
        <dbReference type="ARBA" id="ARBA00007613"/>
    </source>
</evidence>
<protein>
    <submittedName>
        <fullName evidence="9">Alkaline protease</fullName>
    </submittedName>
</protein>
<keyword evidence="7" id="KW-0998">Cell outer membrane</keyword>
<evidence type="ECO:0000256" key="8">
    <source>
        <dbReference type="SAM" id="SignalP"/>
    </source>
</evidence>
<proteinExistence type="inferred from homology"/>
<dbReference type="Pfam" id="PF02321">
    <property type="entry name" value="OEP"/>
    <property type="match status" value="2"/>
</dbReference>
<evidence type="ECO:0000256" key="1">
    <source>
        <dbReference type="ARBA" id="ARBA00004442"/>
    </source>
</evidence>
<dbReference type="GO" id="GO:0015562">
    <property type="term" value="F:efflux transmembrane transporter activity"/>
    <property type="evidence" value="ECO:0007669"/>
    <property type="project" value="InterPro"/>
</dbReference>
<evidence type="ECO:0000256" key="5">
    <source>
        <dbReference type="ARBA" id="ARBA00022692"/>
    </source>
</evidence>
<keyword evidence="10" id="KW-1185">Reference proteome</keyword>
<dbReference type="GeneID" id="72466991"/>
<keyword evidence="6" id="KW-0472">Membrane</keyword>
<evidence type="ECO:0000256" key="7">
    <source>
        <dbReference type="ARBA" id="ARBA00023237"/>
    </source>
</evidence>
<dbReference type="PANTHER" id="PTHR30026">
    <property type="entry name" value="OUTER MEMBRANE PROTEIN TOLC"/>
    <property type="match status" value="1"/>
</dbReference>
<dbReference type="Proteomes" id="UP000825483">
    <property type="component" value="Unassembled WGS sequence"/>
</dbReference>
<comment type="similarity">
    <text evidence="2">Belongs to the outer membrane factor (OMF) (TC 1.B.17) family.</text>
</comment>
<dbReference type="Gene3D" id="1.20.1600.10">
    <property type="entry name" value="Outer membrane efflux proteins (OEP)"/>
    <property type="match status" value="1"/>
</dbReference>
<evidence type="ECO:0000256" key="4">
    <source>
        <dbReference type="ARBA" id="ARBA00022452"/>
    </source>
</evidence>
<comment type="subcellular location">
    <subcellularLocation>
        <location evidence="1">Cell outer membrane</location>
    </subcellularLocation>
</comment>